<dbReference type="GO" id="GO:0003697">
    <property type="term" value="F:single-stranded DNA binding"/>
    <property type="evidence" value="ECO:0007669"/>
    <property type="project" value="TreeGrafter"/>
</dbReference>
<dbReference type="Proteomes" id="UP000283841">
    <property type="component" value="Unassembled WGS sequence"/>
</dbReference>
<dbReference type="GO" id="GO:0008310">
    <property type="term" value="F:single-stranded DNA 3'-5' DNA exonuclease activity"/>
    <property type="evidence" value="ECO:0007669"/>
    <property type="project" value="TreeGrafter"/>
</dbReference>
<dbReference type="RefSeq" id="XP_028484005.1">
    <property type="nucleotide sequence ID" value="XM_028630797.1"/>
</dbReference>
<reference evidence="1 2" key="1">
    <citation type="journal article" date="2018" name="Front. Microbiol.">
        <title>Genomic and genetic insights into a cosmopolitan fungus, Paecilomyces variotii (Eurotiales).</title>
        <authorList>
            <person name="Urquhart A.S."/>
            <person name="Mondo S.J."/>
            <person name="Makela M.R."/>
            <person name="Hane J.K."/>
            <person name="Wiebenga A."/>
            <person name="He G."/>
            <person name="Mihaltcheva S."/>
            <person name="Pangilinan J."/>
            <person name="Lipzen A."/>
            <person name="Barry K."/>
            <person name="de Vries R.P."/>
            <person name="Grigoriev I.V."/>
            <person name="Idnurm A."/>
        </authorList>
    </citation>
    <scope>NUCLEOTIDE SEQUENCE [LARGE SCALE GENOMIC DNA]</scope>
    <source>
        <strain evidence="1 2">CBS 101075</strain>
    </source>
</reference>
<dbReference type="InterPro" id="IPR012340">
    <property type="entry name" value="NA-bd_OB-fold"/>
</dbReference>
<comment type="caution">
    <text evidence="1">The sequence shown here is derived from an EMBL/GenBank/DDBJ whole genome shotgun (WGS) entry which is preliminary data.</text>
</comment>
<dbReference type="Gene3D" id="2.40.50.140">
    <property type="entry name" value="Nucleic acid-binding proteins"/>
    <property type="match status" value="2"/>
</dbReference>
<proteinExistence type="predicted"/>
<sequence>MGPGATIERYLTRERKLGCSTPKVISVEECPGDDGEVTNAVNAWQSRHEYKDSLIGNLDPGPTKVKITVRVISIYDVCASPQNQRAAKGYFKILAKDNTGSILINLWYINAEYRIGIGSLLTIWAPHVSPKTTKVQDNPARLTTSLFPERDSTCHVTVHPDTLLPKACRVPVGYREGHSPSGLVSLGELRESARSGQGPSVLVLVKVVGNITSVTNSRGQTTEKVDIGVCDESGEAILTLYGMMMLSSRKWTPFSTVLLVSGARWKPTSRLSTTAATTIEVDPDILEAQWLRKSLRRLSKFVNQQYTEDVFDIKTFESAVVKLRFTLADLDESIRAQPHETYTGYMNLMITAVNLVSLYKRRRLYNTGCCNMPLFSNFPTAACGQCGKSLKLWLNLQVIGALTDETGNISSSYPLSYNINERYQSFHSISGSKNLAFSPILWSREAWRALLGVEPDKLLADMESPEEEIRFLTLIQSHLLFLRMTIIFKWSDRYGKLLVCRVVP</sequence>
<dbReference type="AlphaFoldDB" id="A0A443HRG7"/>
<gene>
    <name evidence="1" type="ORF">C8Q69DRAFT_469942</name>
</gene>
<name>A0A443HRG7_BYSSP</name>
<organism evidence="1 2">
    <name type="scientific">Byssochlamys spectabilis</name>
    <name type="common">Paecilomyces variotii</name>
    <dbReference type="NCBI Taxonomy" id="264951"/>
    <lineage>
        <taxon>Eukaryota</taxon>
        <taxon>Fungi</taxon>
        <taxon>Dikarya</taxon>
        <taxon>Ascomycota</taxon>
        <taxon>Pezizomycotina</taxon>
        <taxon>Eurotiomycetes</taxon>
        <taxon>Eurotiomycetidae</taxon>
        <taxon>Eurotiales</taxon>
        <taxon>Thermoascaceae</taxon>
        <taxon>Paecilomyces</taxon>
    </lineage>
</organism>
<dbReference type="GO" id="GO:0000712">
    <property type="term" value="P:resolution of meiotic recombination intermediates"/>
    <property type="evidence" value="ECO:0007669"/>
    <property type="project" value="TreeGrafter"/>
</dbReference>
<dbReference type="VEuPathDB" id="FungiDB:C8Q69DRAFT_469942"/>
<protein>
    <submittedName>
        <fullName evidence="1">Uncharacterized protein</fullName>
    </submittedName>
</protein>
<dbReference type="PANTHER" id="PTHR21166">
    <property type="entry name" value="CELL DIVISION CONTROL PROTEIN 24 OB DOMAIN-CONTAINING PROTEIN-RELATED"/>
    <property type="match status" value="1"/>
</dbReference>
<evidence type="ECO:0000313" key="2">
    <source>
        <dbReference type="Proteomes" id="UP000283841"/>
    </source>
</evidence>
<keyword evidence="2" id="KW-1185">Reference proteome</keyword>
<accession>A0A443HRG7</accession>
<dbReference type="SUPFAM" id="SSF50249">
    <property type="entry name" value="Nucleic acid-binding proteins"/>
    <property type="match status" value="2"/>
</dbReference>
<evidence type="ECO:0000313" key="1">
    <source>
        <dbReference type="EMBL" id="RWQ94360.1"/>
    </source>
</evidence>
<dbReference type="STRING" id="264951.A0A443HRG7"/>
<dbReference type="GeneID" id="39600074"/>
<dbReference type="InterPro" id="IPR052469">
    <property type="entry name" value="MEIOB"/>
</dbReference>
<dbReference type="EMBL" id="RCNU01000007">
    <property type="protein sequence ID" value="RWQ94360.1"/>
    <property type="molecule type" value="Genomic_DNA"/>
</dbReference>
<dbReference type="PANTHER" id="PTHR21166:SF2">
    <property type="entry name" value="CELL DIVISION CONTROL PROTEIN 24 OB DOMAIN-CONTAINING PROTEIN-RELATED"/>
    <property type="match status" value="1"/>
</dbReference>